<dbReference type="EMBL" id="LAYC01000001">
    <property type="protein sequence ID" value="KYK58942.1"/>
    <property type="molecule type" value="Genomic_DNA"/>
</dbReference>
<dbReference type="CDD" id="cd02183">
    <property type="entry name" value="GH16_fungal_CRH1_transglycosylase"/>
    <property type="match status" value="1"/>
</dbReference>
<evidence type="ECO:0000256" key="8">
    <source>
        <dbReference type="ARBA" id="ARBA00023136"/>
    </source>
</evidence>
<evidence type="ECO:0000256" key="11">
    <source>
        <dbReference type="ARBA" id="ARBA00023316"/>
    </source>
</evidence>
<feature type="compositionally biased region" description="Basic and acidic residues" evidence="13">
    <location>
        <begin position="381"/>
        <end position="392"/>
    </location>
</feature>
<feature type="compositionally biased region" description="Pro residues" evidence="13">
    <location>
        <begin position="368"/>
        <end position="379"/>
    </location>
</feature>
<keyword evidence="18" id="KW-1185">Reference proteome</keyword>
<dbReference type="EC" id="3.2.1.14" evidence="3"/>
<evidence type="ECO:0000313" key="18">
    <source>
        <dbReference type="Proteomes" id="UP000076580"/>
    </source>
</evidence>
<dbReference type="SUPFAM" id="SSF49899">
    <property type="entry name" value="Concanavalin A-like lectins/glucanases"/>
    <property type="match status" value="1"/>
</dbReference>
<dbReference type="GO" id="GO:0009277">
    <property type="term" value="C:fungal-type cell wall"/>
    <property type="evidence" value="ECO:0007669"/>
    <property type="project" value="TreeGrafter"/>
</dbReference>
<keyword evidence="8 14" id="KW-0472">Membrane</keyword>
<dbReference type="GO" id="GO:0016757">
    <property type="term" value="F:glycosyltransferase activity"/>
    <property type="evidence" value="ECO:0007669"/>
    <property type="project" value="UniProtKB-KW"/>
</dbReference>
<dbReference type="STRING" id="98403.A0A151GPL5"/>
<dbReference type="Gene3D" id="2.60.120.200">
    <property type="match status" value="1"/>
</dbReference>
<dbReference type="GO" id="GO:0008843">
    <property type="term" value="F:endochitinase activity"/>
    <property type="evidence" value="ECO:0007669"/>
    <property type="project" value="UniProtKB-EC"/>
</dbReference>
<dbReference type="InterPro" id="IPR000757">
    <property type="entry name" value="Beta-glucanase-like"/>
</dbReference>
<dbReference type="GO" id="GO:0016020">
    <property type="term" value="C:membrane"/>
    <property type="evidence" value="ECO:0007669"/>
    <property type="project" value="UniProtKB-SubCell"/>
</dbReference>
<dbReference type="GeneID" id="63712712"/>
<protein>
    <recommendedName>
        <fullName evidence="3">chitinase</fullName>
        <ecNumber evidence="3">3.2.1.14</ecNumber>
    </recommendedName>
</protein>
<keyword evidence="9" id="KW-0325">Glycoprotein</keyword>
<keyword evidence="7" id="KW-0378">Hydrolase</keyword>
<evidence type="ECO:0000256" key="15">
    <source>
        <dbReference type="SAM" id="SignalP"/>
    </source>
</evidence>
<feature type="domain" description="GH16" evidence="16">
    <location>
        <begin position="27"/>
        <end position="237"/>
    </location>
</feature>
<evidence type="ECO:0000256" key="5">
    <source>
        <dbReference type="ARBA" id="ARBA00022679"/>
    </source>
</evidence>
<evidence type="ECO:0000256" key="10">
    <source>
        <dbReference type="ARBA" id="ARBA00023295"/>
    </source>
</evidence>
<comment type="subcellular location">
    <subcellularLocation>
        <location evidence="2">Membrane</location>
    </subcellularLocation>
</comment>
<evidence type="ECO:0000256" key="3">
    <source>
        <dbReference type="ARBA" id="ARBA00012729"/>
    </source>
</evidence>
<comment type="similarity">
    <text evidence="12">Belongs to the glycosyl hydrolase 16 family. CRH1 subfamily.</text>
</comment>
<evidence type="ECO:0000313" key="17">
    <source>
        <dbReference type="EMBL" id="KYK58942.1"/>
    </source>
</evidence>
<comment type="catalytic activity">
    <reaction evidence="1">
        <text>Random endo-hydrolysis of N-acetyl-beta-D-glucosaminide (1-&gt;4)-beta-linkages in chitin and chitodextrins.</text>
        <dbReference type="EC" id="3.2.1.14"/>
    </reaction>
</comment>
<dbReference type="Proteomes" id="UP000076580">
    <property type="component" value="Chromosome 01"/>
</dbReference>
<reference evidence="17 18" key="1">
    <citation type="journal article" date="2016" name="Sci. Rep.">
        <title>Insights into Adaptations to a Near-Obligate Nematode Endoparasitic Lifestyle from the Finished Genome of Drechmeria coniospora.</title>
        <authorList>
            <person name="Zhang L."/>
            <person name="Zhou Z."/>
            <person name="Guo Q."/>
            <person name="Fokkens L."/>
            <person name="Miskei M."/>
            <person name="Pocsi I."/>
            <person name="Zhang W."/>
            <person name="Chen M."/>
            <person name="Wang L."/>
            <person name="Sun Y."/>
            <person name="Donzelli B.G."/>
            <person name="Gibson D.M."/>
            <person name="Nelson D.R."/>
            <person name="Luo J.G."/>
            <person name="Rep M."/>
            <person name="Liu H."/>
            <person name="Yang S."/>
            <person name="Wang J."/>
            <person name="Krasnoff S.B."/>
            <person name="Xu Y."/>
            <person name="Molnar I."/>
            <person name="Lin M."/>
        </authorList>
    </citation>
    <scope>NUCLEOTIDE SEQUENCE [LARGE SCALE GENOMIC DNA]</scope>
    <source>
        <strain evidence="17 18">ARSEF 6962</strain>
    </source>
</reference>
<keyword evidence="6 15" id="KW-0732">Signal</keyword>
<evidence type="ECO:0000256" key="9">
    <source>
        <dbReference type="ARBA" id="ARBA00023180"/>
    </source>
</evidence>
<dbReference type="GO" id="GO:0031505">
    <property type="term" value="P:fungal-type cell wall organization"/>
    <property type="evidence" value="ECO:0007669"/>
    <property type="project" value="TreeGrafter"/>
</dbReference>
<feature type="transmembrane region" description="Helical" evidence="14">
    <location>
        <begin position="297"/>
        <end position="318"/>
    </location>
</feature>
<dbReference type="GO" id="GO:0005975">
    <property type="term" value="P:carbohydrate metabolic process"/>
    <property type="evidence" value="ECO:0007669"/>
    <property type="project" value="InterPro"/>
</dbReference>
<organism evidence="17 18">
    <name type="scientific">Drechmeria coniospora</name>
    <name type="common">Nematophagous fungus</name>
    <name type="synonym">Meria coniospora</name>
    <dbReference type="NCBI Taxonomy" id="98403"/>
    <lineage>
        <taxon>Eukaryota</taxon>
        <taxon>Fungi</taxon>
        <taxon>Dikarya</taxon>
        <taxon>Ascomycota</taxon>
        <taxon>Pezizomycotina</taxon>
        <taxon>Sordariomycetes</taxon>
        <taxon>Hypocreomycetidae</taxon>
        <taxon>Hypocreales</taxon>
        <taxon>Ophiocordycipitaceae</taxon>
        <taxon>Drechmeria</taxon>
    </lineage>
</organism>
<evidence type="ECO:0000256" key="4">
    <source>
        <dbReference type="ARBA" id="ARBA00022676"/>
    </source>
</evidence>
<evidence type="ECO:0000259" key="16">
    <source>
        <dbReference type="PROSITE" id="PS51762"/>
    </source>
</evidence>
<dbReference type="PANTHER" id="PTHR10963">
    <property type="entry name" value="GLYCOSYL HYDROLASE-RELATED"/>
    <property type="match status" value="1"/>
</dbReference>
<dbReference type="AlphaFoldDB" id="A0A151GPL5"/>
<evidence type="ECO:0000256" key="7">
    <source>
        <dbReference type="ARBA" id="ARBA00022801"/>
    </source>
</evidence>
<dbReference type="InterPro" id="IPR050546">
    <property type="entry name" value="Glycosyl_Hydrlase_16"/>
</dbReference>
<keyword evidence="10" id="KW-0326">Glycosidase</keyword>
<dbReference type="Pfam" id="PF00722">
    <property type="entry name" value="Glyco_hydro_16"/>
    <property type="match status" value="1"/>
</dbReference>
<dbReference type="PROSITE" id="PS51762">
    <property type="entry name" value="GH16_2"/>
    <property type="match status" value="1"/>
</dbReference>
<dbReference type="PANTHER" id="PTHR10963:SF27">
    <property type="entry name" value="GLYCOSIDASE-RELATED"/>
    <property type="match status" value="1"/>
</dbReference>
<sequence>MLPPLPLAALGAALAGLASAQVHTDCNPLNTTCPPDPGFGTEADFYFNSTPPAELWETIAGTVSYDAKKGAAFTINKQGDSPTIRTKFYFFFGRTEIFLKVAPGTGIVSSMMWLSDVLDEVDWEFLGSNKSFASTNYFGKGEQDWHNGGMHPMTGMQDDYHNYTTVWTKEKIDWYIDGALVRTLLSKDANNSRTYPQTPMRMSIGIWAGGDPSLPEGTRKWAGGDTNYADGPYTMYVTQAHVTDFSTGKEYSYGDKSGSADSIKMAPGNSTAYQFLQRPPQQSIADKWRLLPAKTKIGIYAGASFLGALIIGTLLFYIKARRGREANAAGFSDYDGHDGHRGGLSDADAYHVPATTAASPLAPSAWGAPPPVTISPSPPYRDAREPAPDAHGFDFGLNAPNSESPLLRSQSPNAPSSHPP</sequence>
<evidence type="ECO:0000256" key="12">
    <source>
        <dbReference type="ARBA" id="ARBA00038074"/>
    </source>
</evidence>
<proteinExistence type="inferred from homology"/>
<keyword evidence="14" id="KW-1133">Transmembrane helix</keyword>
<keyword evidence="4" id="KW-0328">Glycosyltransferase</keyword>
<evidence type="ECO:0000256" key="6">
    <source>
        <dbReference type="ARBA" id="ARBA00022729"/>
    </source>
</evidence>
<comment type="caution">
    <text evidence="17">The sequence shown here is derived from an EMBL/GenBank/DDBJ whole genome shotgun (WGS) entry which is preliminary data.</text>
</comment>
<evidence type="ECO:0000256" key="2">
    <source>
        <dbReference type="ARBA" id="ARBA00004370"/>
    </source>
</evidence>
<gene>
    <name evidence="17" type="ORF">DCS_00069</name>
</gene>
<feature type="compositionally biased region" description="Polar residues" evidence="13">
    <location>
        <begin position="399"/>
        <end position="420"/>
    </location>
</feature>
<keyword evidence="5" id="KW-0808">Transferase</keyword>
<dbReference type="RefSeq" id="XP_040658294.1">
    <property type="nucleotide sequence ID" value="XM_040797411.1"/>
</dbReference>
<dbReference type="InterPro" id="IPR013320">
    <property type="entry name" value="ConA-like_dom_sf"/>
</dbReference>
<accession>A0A151GPL5</accession>
<feature type="region of interest" description="Disordered" evidence="13">
    <location>
        <begin position="360"/>
        <end position="420"/>
    </location>
</feature>
<keyword evidence="14" id="KW-0812">Transmembrane</keyword>
<evidence type="ECO:0000256" key="13">
    <source>
        <dbReference type="SAM" id="MobiDB-lite"/>
    </source>
</evidence>
<name>A0A151GPL5_DRECN</name>
<evidence type="ECO:0000256" key="1">
    <source>
        <dbReference type="ARBA" id="ARBA00000822"/>
    </source>
</evidence>
<dbReference type="InParanoid" id="A0A151GPL5"/>
<evidence type="ECO:0000256" key="14">
    <source>
        <dbReference type="SAM" id="Phobius"/>
    </source>
</evidence>
<feature type="chain" id="PRO_5007580808" description="chitinase" evidence="15">
    <location>
        <begin position="21"/>
        <end position="420"/>
    </location>
</feature>
<feature type="signal peptide" evidence="15">
    <location>
        <begin position="1"/>
        <end position="20"/>
    </location>
</feature>
<keyword evidence="11" id="KW-0961">Cell wall biogenesis/degradation</keyword>